<feature type="region of interest" description="Disordered" evidence="1">
    <location>
        <begin position="1"/>
        <end position="31"/>
    </location>
</feature>
<reference evidence="2 5" key="1">
    <citation type="submission" date="2018-02" db="EMBL/GenBank/DDBJ databases">
        <title>Deep subsurface shale carbon reservoir microbial communities from Ohio and West Virginia, USA.</title>
        <authorList>
            <person name="Wrighton K."/>
        </authorList>
    </citation>
    <scope>NUCLEOTIDE SEQUENCE [LARGE SCALE GENOMIC DNA]</scope>
    <source>
        <strain evidence="2 5">UTICA-S1B6</strain>
    </source>
</reference>
<reference evidence="3 4" key="2">
    <citation type="submission" date="2018-02" db="EMBL/GenBank/DDBJ databases">
        <title>Subsurface microbial communities from deep shales in Ohio and West Virginia, USA.</title>
        <authorList>
            <person name="Wrighton K."/>
        </authorList>
    </citation>
    <scope>NUCLEOTIDE SEQUENCE [LARGE SCALE GENOMIC DNA]</scope>
    <source>
        <strain evidence="3 4">UTICA-S1B9</strain>
    </source>
</reference>
<name>A0A2S6G8C2_9GAMM</name>
<dbReference type="AlphaFoldDB" id="A0A2S6G8C2"/>
<evidence type="ECO:0000256" key="1">
    <source>
        <dbReference type="SAM" id="MobiDB-lite"/>
    </source>
</evidence>
<evidence type="ECO:0000313" key="4">
    <source>
        <dbReference type="Proteomes" id="UP000239446"/>
    </source>
</evidence>
<proteinExistence type="predicted"/>
<evidence type="ECO:0000313" key="2">
    <source>
        <dbReference type="EMBL" id="PPK52498.1"/>
    </source>
</evidence>
<evidence type="ECO:0000313" key="3">
    <source>
        <dbReference type="EMBL" id="PPK55470.1"/>
    </source>
</evidence>
<accession>A0A2S6G8C2</accession>
<organism evidence="3 4">
    <name type="scientific">Marinobacter persicus</name>
    <dbReference type="NCBI Taxonomy" id="930118"/>
    <lineage>
        <taxon>Bacteria</taxon>
        <taxon>Pseudomonadati</taxon>
        <taxon>Pseudomonadota</taxon>
        <taxon>Gammaproteobacteria</taxon>
        <taxon>Pseudomonadales</taxon>
        <taxon>Marinobacteraceae</taxon>
        <taxon>Marinobacter</taxon>
    </lineage>
</organism>
<dbReference type="EMBL" id="PTIT01000005">
    <property type="protein sequence ID" value="PPK52498.1"/>
    <property type="molecule type" value="Genomic_DNA"/>
</dbReference>
<dbReference type="Proteomes" id="UP000239648">
    <property type="component" value="Unassembled WGS sequence"/>
</dbReference>
<protein>
    <submittedName>
        <fullName evidence="3">Uncharacterized protein</fullName>
    </submittedName>
</protein>
<feature type="compositionally biased region" description="Basic and acidic residues" evidence="1">
    <location>
        <begin position="10"/>
        <end position="20"/>
    </location>
</feature>
<evidence type="ECO:0000313" key="5">
    <source>
        <dbReference type="Proteomes" id="UP000239648"/>
    </source>
</evidence>
<keyword evidence="5" id="KW-1185">Reference proteome</keyword>
<dbReference type="Proteomes" id="UP000239446">
    <property type="component" value="Unassembled WGS sequence"/>
</dbReference>
<comment type="caution">
    <text evidence="3">The sequence shown here is derived from an EMBL/GenBank/DDBJ whole genome shotgun (WGS) entry which is preliminary data.</text>
</comment>
<gene>
    <name evidence="3" type="ORF">B0H24_100551</name>
    <name evidence="2" type="ORF">BY455_10551</name>
</gene>
<dbReference type="EMBL" id="PTIU01000005">
    <property type="protein sequence ID" value="PPK55470.1"/>
    <property type="molecule type" value="Genomic_DNA"/>
</dbReference>
<sequence>MAEHKRHKDVPKERFLERHSHTTLSTKSDTC</sequence>
<feature type="compositionally biased region" description="Polar residues" evidence="1">
    <location>
        <begin position="22"/>
        <end position="31"/>
    </location>
</feature>